<dbReference type="EMBL" id="KV441391">
    <property type="protein sequence ID" value="OAF60325.1"/>
    <property type="molecule type" value="Genomic_DNA"/>
</dbReference>
<proteinExistence type="predicted"/>
<dbReference type="GeneID" id="36286605"/>
<keyword evidence="1" id="KW-0732">Signal</keyword>
<evidence type="ECO:0000256" key="1">
    <source>
        <dbReference type="SAM" id="SignalP"/>
    </source>
</evidence>
<dbReference type="SUPFAM" id="SSF56112">
    <property type="entry name" value="Protein kinase-like (PK-like)"/>
    <property type="match status" value="1"/>
</dbReference>
<dbReference type="Proteomes" id="UP000077154">
    <property type="component" value="Unassembled WGS sequence"/>
</dbReference>
<organism evidence="2">
    <name type="scientific">Pseudogymnoascus destructans</name>
    <dbReference type="NCBI Taxonomy" id="655981"/>
    <lineage>
        <taxon>Eukaryota</taxon>
        <taxon>Fungi</taxon>
        <taxon>Dikarya</taxon>
        <taxon>Ascomycota</taxon>
        <taxon>Pezizomycotina</taxon>
        <taxon>Leotiomycetes</taxon>
        <taxon>Thelebolales</taxon>
        <taxon>Thelebolaceae</taxon>
        <taxon>Pseudogymnoascus</taxon>
    </lineage>
</organism>
<dbReference type="OrthoDB" id="4062651at2759"/>
<feature type="chain" id="PRO_5008056477" description="Protein kinase domain-containing protein" evidence="1">
    <location>
        <begin position="18"/>
        <end position="343"/>
    </location>
</feature>
<feature type="signal peptide" evidence="1">
    <location>
        <begin position="1"/>
        <end position="17"/>
    </location>
</feature>
<sequence>MMFLPTATLTLIWRGIARLLRFNEQSVAFIPKTYEQQSIDSIPKIYEEQSVDFIPRTYEEDIRKRGVEPAARSLRLVYHSAHREWHVKVTFKGTLQAVQTSTFASKPERRTQLVNLCLCIDFDRLELLDDTVTELIITYQQGATTTTRSCQTIHFKSTPDIESEYASIANRLCVIIRKDPYRVRFPTFENTVDPIHTRDLSQITKTQEFSMGVCKACVNSDETTYVYKEVDRPLYEPRDTNVLEQELHNLKLLRGIEGVAQLVAAVVSGNPYQTIKTSKVDNQTVLRGILLEYHSNGTLEDVLRSQTKKRPWRQWALQLTDTLSKLHAYCNGNFGIITGQIFE</sequence>
<accession>A0A177ADY9</accession>
<dbReference type="Gene3D" id="1.10.510.10">
    <property type="entry name" value="Transferase(Phosphotransferase) domain 1"/>
    <property type="match status" value="1"/>
</dbReference>
<protein>
    <recommendedName>
        <fullName evidence="3">Protein kinase domain-containing protein</fullName>
    </recommendedName>
</protein>
<reference evidence="2" key="1">
    <citation type="submission" date="2016-03" db="EMBL/GenBank/DDBJ databases">
        <title>Updated assembly of Pseudogymnoascus destructans, the fungus causing white-nose syndrome of bats.</title>
        <authorList>
            <person name="Palmer J.M."/>
            <person name="Drees K.P."/>
            <person name="Foster J.T."/>
            <person name="Lindner D.L."/>
        </authorList>
    </citation>
    <scope>NUCLEOTIDE SEQUENCE [LARGE SCALE GENOMIC DNA]</scope>
    <source>
        <strain evidence="2">20631-21</strain>
    </source>
</reference>
<dbReference type="AlphaFoldDB" id="A0A177ADY9"/>
<evidence type="ECO:0008006" key="3">
    <source>
        <dbReference type="Google" id="ProtNLM"/>
    </source>
</evidence>
<evidence type="ECO:0000313" key="2">
    <source>
        <dbReference type="EMBL" id="OAF60325.1"/>
    </source>
</evidence>
<dbReference type="InterPro" id="IPR011009">
    <property type="entry name" value="Kinase-like_dom_sf"/>
</dbReference>
<dbReference type="RefSeq" id="XP_024325606.1">
    <property type="nucleotide sequence ID" value="XM_024467175.1"/>
</dbReference>
<gene>
    <name evidence="2" type="ORF">VC83_03529</name>
</gene>
<name>A0A177ADY9_9PEZI</name>